<proteinExistence type="inferred from homology"/>
<evidence type="ECO:0000256" key="4">
    <source>
        <dbReference type="ARBA" id="ARBA00022823"/>
    </source>
</evidence>
<protein>
    <recommendedName>
        <fullName evidence="6">Dihydrolipoamide acetyltransferase component of pyruvate dehydrogenase complex</fullName>
        <ecNumber evidence="6">2.3.1.-</ecNumber>
    </recommendedName>
</protein>
<dbReference type="RefSeq" id="WP_173074079.1">
    <property type="nucleotide sequence ID" value="NZ_BAABJB010000016.1"/>
</dbReference>
<dbReference type="PROSITE" id="PS51826">
    <property type="entry name" value="PSBD"/>
    <property type="match status" value="1"/>
</dbReference>
<dbReference type="Gene3D" id="4.10.320.10">
    <property type="entry name" value="E3-binding domain"/>
    <property type="match status" value="1"/>
</dbReference>
<dbReference type="Pfam" id="PF00364">
    <property type="entry name" value="Biotin_lipoyl"/>
    <property type="match status" value="1"/>
</dbReference>
<keyword evidence="9" id="KW-0670">Pyruvate</keyword>
<dbReference type="PANTHER" id="PTHR43178:SF5">
    <property type="entry name" value="LIPOAMIDE ACYLTRANSFERASE COMPONENT OF BRANCHED-CHAIN ALPHA-KETO ACID DEHYDROGENASE COMPLEX, MITOCHONDRIAL"/>
    <property type="match status" value="1"/>
</dbReference>
<name>A0A6V8KXP6_9ACTN</name>
<evidence type="ECO:0000313" key="10">
    <source>
        <dbReference type="Proteomes" id="UP000482960"/>
    </source>
</evidence>
<evidence type="ECO:0000256" key="3">
    <source>
        <dbReference type="ARBA" id="ARBA00022679"/>
    </source>
</evidence>
<dbReference type="GO" id="GO:0016407">
    <property type="term" value="F:acetyltransferase activity"/>
    <property type="evidence" value="ECO:0007669"/>
    <property type="project" value="TreeGrafter"/>
</dbReference>
<dbReference type="GO" id="GO:0005737">
    <property type="term" value="C:cytoplasm"/>
    <property type="evidence" value="ECO:0007669"/>
    <property type="project" value="TreeGrafter"/>
</dbReference>
<dbReference type="InterPro" id="IPR004167">
    <property type="entry name" value="PSBD"/>
</dbReference>
<dbReference type="InterPro" id="IPR011053">
    <property type="entry name" value="Single_hybrid_motif"/>
</dbReference>
<dbReference type="SUPFAM" id="SSF52777">
    <property type="entry name" value="CoA-dependent acyltransferases"/>
    <property type="match status" value="1"/>
</dbReference>
<feature type="domain" description="Lipoyl-binding" evidence="7">
    <location>
        <begin position="3"/>
        <end position="78"/>
    </location>
</feature>
<keyword evidence="5 6" id="KW-0012">Acyltransferase</keyword>
<dbReference type="GO" id="GO:0031405">
    <property type="term" value="F:lipoic acid binding"/>
    <property type="evidence" value="ECO:0007669"/>
    <property type="project" value="TreeGrafter"/>
</dbReference>
<organism evidence="9 10">
    <name type="scientific">Phytohabitans rumicis</name>
    <dbReference type="NCBI Taxonomy" id="1076125"/>
    <lineage>
        <taxon>Bacteria</taxon>
        <taxon>Bacillati</taxon>
        <taxon>Actinomycetota</taxon>
        <taxon>Actinomycetes</taxon>
        <taxon>Micromonosporales</taxon>
        <taxon>Micromonosporaceae</taxon>
    </lineage>
</organism>
<dbReference type="InterPro" id="IPR036625">
    <property type="entry name" value="E3-bd_dom_sf"/>
</dbReference>
<dbReference type="Pfam" id="PF00198">
    <property type="entry name" value="2-oxoacid_dh"/>
    <property type="match status" value="1"/>
</dbReference>
<dbReference type="Gene3D" id="3.30.559.10">
    <property type="entry name" value="Chloramphenicol acetyltransferase-like domain"/>
    <property type="match status" value="1"/>
</dbReference>
<comment type="cofactor">
    <cofactor evidence="1 6">
        <name>(R)-lipoate</name>
        <dbReference type="ChEBI" id="CHEBI:83088"/>
    </cofactor>
</comment>
<reference evidence="9 10" key="2">
    <citation type="submission" date="2020-03" db="EMBL/GenBank/DDBJ databases">
        <authorList>
            <person name="Ichikawa N."/>
            <person name="Kimura A."/>
            <person name="Kitahashi Y."/>
            <person name="Uohara A."/>
        </authorList>
    </citation>
    <scope>NUCLEOTIDE SEQUENCE [LARGE SCALE GENOMIC DNA]</scope>
    <source>
        <strain evidence="9 10">NBRC 108638</strain>
    </source>
</reference>
<evidence type="ECO:0000259" key="8">
    <source>
        <dbReference type="PROSITE" id="PS51826"/>
    </source>
</evidence>
<evidence type="ECO:0000313" key="9">
    <source>
        <dbReference type="EMBL" id="GFJ87211.1"/>
    </source>
</evidence>
<dbReference type="InterPro" id="IPR001078">
    <property type="entry name" value="2-oxoacid_DH_actylTfrase"/>
</dbReference>
<dbReference type="InterPro" id="IPR003016">
    <property type="entry name" value="2-oxoA_DH_lipoyl-BS"/>
</dbReference>
<dbReference type="PROSITE" id="PS50968">
    <property type="entry name" value="BIOTINYL_LIPOYL"/>
    <property type="match status" value="1"/>
</dbReference>
<dbReference type="InterPro" id="IPR023213">
    <property type="entry name" value="CAT-like_dom_sf"/>
</dbReference>
<dbReference type="PANTHER" id="PTHR43178">
    <property type="entry name" value="DIHYDROLIPOAMIDE ACETYLTRANSFERASE COMPONENT OF PYRUVATE DEHYDROGENASE COMPLEX"/>
    <property type="match status" value="1"/>
</dbReference>
<keyword evidence="3 6" id="KW-0808">Transferase</keyword>
<dbReference type="SUPFAM" id="SSF47005">
    <property type="entry name" value="Peripheral subunit-binding domain of 2-oxo acid dehydrogenase complex"/>
    <property type="match status" value="1"/>
</dbReference>
<sequence>MREVPVLMPKMSMTMQEGTLLVWHKAPGDPIRKGEPICDVATDKVDMEVEAPADGTLTRTLAAPDDTVEVGRPIAYIASAADDLLDGLLDEQAPAPAAAPAPTPTPVTVPAAGRAPAVPLARMRAAALAIDLATVTGSGPDGCVLVADVEQVAAVRPSKMDIRRRAVRAATARRMAPSAQVPQFTVYADLDLDTLAADRRGCRWTTLIGWAWAAALRGHALNATWVDSGPELYDHVGVAVAVDTPVGTLAPVLRDPDLMPVGRADTRVRDLATQARAGKLDLGSLTGATTTLLNLGGLGVVTGQTPLTPPQGTALTVGTIAAQPVAAADGVTVHTRGRVGLTVDQRLADAADAARLLGRLRGLLADPQALHEAR</sequence>
<evidence type="ECO:0000259" key="7">
    <source>
        <dbReference type="PROSITE" id="PS50968"/>
    </source>
</evidence>
<keyword evidence="4 6" id="KW-0450">Lipoyl</keyword>
<dbReference type="Gene3D" id="2.40.50.100">
    <property type="match status" value="1"/>
</dbReference>
<dbReference type="SUPFAM" id="SSF51230">
    <property type="entry name" value="Single hybrid motif"/>
    <property type="match status" value="1"/>
</dbReference>
<evidence type="ECO:0000256" key="1">
    <source>
        <dbReference type="ARBA" id="ARBA00001938"/>
    </source>
</evidence>
<dbReference type="InterPro" id="IPR000089">
    <property type="entry name" value="Biotin_lipoyl"/>
</dbReference>
<dbReference type="PROSITE" id="PS00189">
    <property type="entry name" value="LIPOYL"/>
    <property type="match status" value="1"/>
</dbReference>
<evidence type="ECO:0000256" key="5">
    <source>
        <dbReference type="ARBA" id="ARBA00023315"/>
    </source>
</evidence>
<dbReference type="CDD" id="cd06849">
    <property type="entry name" value="lipoyl_domain"/>
    <property type="match status" value="1"/>
</dbReference>
<dbReference type="Pfam" id="PF02817">
    <property type="entry name" value="E3_binding"/>
    <property type="match status" value="1"/>
</dbReference>
<dbReference type="AlphaFoldDB" id="A0A6V8KXP6"/>
<keyword evidence="10" id="KW-1185">Reference proteome</keyword>
<gene>
    <name evidence="9" type="ORF">Prum_008530</name>
</gene>
<dbReference type="InterPro" id="IPR050743">
    <property type="entry name" value="2-oxoacid_DH_E2_comp"/>
</dbReference>
<feature type="domain" description="Peripheral subunit-binding (PSBD)" evidence="8">
    <location>
        <begin position="116"/>
        <end position="153"/>
    </location>
</feature>
<comment type="similarity">
    <text evidence="2 6">Belongs to the 2-oxoacid dehydrogenase family.</text>
</comment>
<dbReference type="EC" id="2.3.1.-" evidence="6"/>
<dbReference type="EMBL" id="BLPG01000001">
    <property type="protein sequence ID" value="GFJ87211.1"/>
    <property type="molecule type" value="Genomic_DNA"/>
</dbReference>
<reference evidence="9 10" key="1">
    <citation type="submission" date="2020-03" db="EMBL/GenBank/DDBJ databases">
        <title>Whole genome shotgun sequence of Phytohabitans rumicis NBRC 108638.</title>
        <authorList>
            <person name="Komaki H."/>
            <person name="Tamura T."/>
        </authorList>
    </citation>
    <scope>NUCLEOTIDE SEQUENCE [LARGE SCALE GENOMIC DNA]</scope>
    <source>
        <strain evidence="9 10">NBRC 108638</strain>
    </source>
</reference>
<evidence type="ECO:0000256" key="6">
    <source>
        <dbReference type="RuleBase" id="RU003423"/>
    </source>
</evidence>
<comment type="caution">
    <text evidence="9">The sequence shown here is derived from an EMBL/GenBank/DDBJ whole genome shotgun (WGS) entry which is preliminary data.</text>
</comment>
<accession>A0A6V8KXP6</accession>
<evidence type="ECO:0000256" key="2">
    <source>
        <dbReference type="ARBA" id="ARBA00007317"/>
    </source>
</evidence>
<dbReference type="Proteomes" id="UP000482960">
    <property type="component" value="Unassembled WGS sequence"/>
</dbReference>